<keyword evidence="8" id="KW-1185">Reference proteome</keyword>
<dbReference type="EMBL" id="CP002394">
    <property type="protein sequence ID" value="ADU31161.1"/>
    <property type="molecule type" value="Genomic_DNA"/>
</dbReference>
<keyword evidence="3 5" id="KW-1133">Transmembrane helix</keyword>
<evidence type="ECO:0000259" key="6">
    <source>
        <dbReference type="Pfam" id="PF01699"/>
    </source>
</evidence>
<dbReference type="eggNOG" id="COG0530">
    <property type="taxonomic scope" value="Bacteria"/>
</dbReference>
<evidence type="ECO:0000256" key="5">
    <source>
        <dbReference type="SAM" id="Phobius"/>
    </source>
</evidence>
<feature type="transmembrane region" description="Helical" evidence="5">
    <location>
        <begin position="284"/>
        <end position="306"/>
    </location>
</feature>
<dbReference type="RefSeq" id="WP_013489492.1">
    <property type="nucleotide sequence ID" value="NC_014829.1"/>
</dbReference>
<comment type="subcellular location">
    <subcellularLocation>
        <location evidence="1">Membrane</location>
        <topology evidence="1">Multi-pass membrane protein</topology>
    </subcellularLocation>
</comment>
<dbReference type="KEGG" id="bco:Bcell_2910"/>
<dbReference type="AlphaFoldDB" id="E6TX72"/>
<dbReference type="GO" id="GO:0005262">
    <property type="term" value="F:calcium channel activity"/>
    <property type="evidence" value="ECO:0007669"/>
    <property type="project" value="TreeGrafter"/>
</dbReference>
<dbReference type="OrthoDB" id="9794225at2"/>
<evidence type="ECO:0000256" key="1">
    <source>
        <dbReference type="ARBA" id="ARBA00004141"/>
    </source>
</evidence>
<feature type="transmembrane region" description="Helical" evidence="5">
    <location>
        <begin position="318"/>
        <end position="335"/>
    </location>
</feature>
<protein>
    <submittedName>
        <fullName evidence="7">Sodium/calcium exchanger membrane region</fullName>
    </submittedName>
</protein>
<keyword evidence="2 5" id="KW-0812">Transmembrane</keyword>
<evidence type="ECO:0000256" key="2">
    <source>
        <dbReference type="ARBA" id="ARBA00022692"/>
    </source>
</evidence>
<dbReference type="Pfam" id="PF01699">
    <property type="entry name" value="Na_Ca_ex"/>
    <property type="match status" value="2"/>
</dbReference>
<dbReference type="HOGENOM" id="CLU_007948_2_1_9"/>
<dbReference type="InterPro" id="IPR044880">
    <property type="entry name" value="NCX_ion-bd_dom_sf"/>
</dbReference>
<evidence type="ECO:0000256" key="4">
    <source>
        <dbReference type="ARBA" id="ARBA00023136"/>
    </source>
</evidence>
<evidence type="ECO:0000256" key="3">
    <source>
        <dbReference type="ARBA" id="ARBA00022989"/>
    </source>
</evidence>
<dbReference type="PANTHER" id="PTHR10846:SF8">
    <property type="entry name" value="INNER MEMBRANE PROTEIN YRBG"/>
    <property type="match status" value="1"/>
</dbReference>
<dbReference type="GO" id="GO:0008273">
    <property type="term" value="F:calcium, potassium:sodium antiporter activity"/>
    <property type="evidence" value="ECO:0007669"/>
    <property type="project" value="TreeGrafter"/>
</dbReference>
<feature type="transmembrane region" description="Helical" evidence="5">
    <location>
        <begin position="219"/>
        <end position="242"/>
    </location>
</feature>
<evidence type="ECO:0000313" key="8">
    <source>
        <dbReference type="Proteomes" id="UP000001401"/>
    </source>
</evidence>
<name>E6TX72_EVAC2</name>
<sequence>MMYLIFLLAATITVYSSIKLSTYADVLSERTSLGGMLVGTLLLAGATSLPEVTTSASAVFLNNPDIAVGNVLGSNLFNLLILATIDLIYRRRQMMTEIHKDHLFTGFISLGLTGLVLVTILVPTGITLFNIGIESYLLIIFYGISMRYVSGGNESTHVNSEVAATIPTEEVKKAHHTRAISLKKAKYGFAGFAFIIFITGSLLTISGDQIAQSTGISSSFVGSFLIAGATSLPELVTVLVAIQLLNYNLAIGNILGSNIFNLLILAFTDLLYREGSILAAANQVSAITALAVIVLNTIVLGAIILWQTKTKPKFSYPVPSILLILVYFVSSYLIFTLS</sequence>
<feature type="transmembrane region" description="Helical" evidence="5">
    <location>
        <begin position="128"/>
        <end position="145"/>
    </location>
</feature>
<dbReference type="InterPro" id="IPR004481">
    <property type="entry name" value="K/Na/Ca-exchanger"/>
</dbReference>
<dbReference type="InterPro" id="IPR004837">
    <property type="entry name" value="NaCa_Exmemb"/>
</dbReference>
<reference evidence="7" key="1">
    <citation type="submission" date="2010-12" db="EMBL/GenBank/DDBJ databases">
        <title>Complete sequence of Bacillus cellulosilyticus DSM 2522.</title>
        <authorList>
            <consortium name="US DOE Joint Genome Institute"/>
            <person name="Lucas S."/>
            <person name="Copeland A."/>
            <person name="Lapidus A."/>
            <person name="Cheng J.-F."/>
            <person name="Bruce D."/>
            <person name="Goodwin L."/>
            <person name="Pitluck S."/>
            <person name="Chertkov O."/>
            <person name="Detter J.C."/>
            <person name="Han C."/>
            <person name="Tapia R."/>
            <person name="Land M."/>
            <person name="Hauser L."/>
            <person name="Jeffries C."/>
            <person name="Kyrpides N."/>
            <person name="Ivanova N."/>
            <person name="Mikhailova N."/>
            <person name="Brumm P."/>
            <person name="Mead D."/>
            <person name="Woyke T."/>
        </authorList>
    </citation>
    <scope>NUCLEOTIDE SEQUENCE [LARGE SCALE GENOMIC DNA]</scope>
    <source>
        <strain evidence="7">DSM 2522</strain>
    </source>
</reference>
<feature type="transmembrane region" description="Helical" evidence="5">
    <location>
        <begin position="249"/>
        <end position="272"/>
    </location>
</feature>
<dbReference type="STRING" id="649639.Bcell_2910"/>
<organism evidence="7 8">
    <name type="scientific">Evansella cellulosilytica (strain ATCC 21833 / DSM 2522 / FERM P-1141 / JCM 9156 / N-4)</name>
    <name type="common">Bacillus cellulosilyticus</name>
    <dbReference type="NCBI Taxonomy" id="649639"/>
    <lineage>
        <taxon>Bacteria</taxon>
        <taxon>Bacillati</taxon>
        <taxon>Bacillota</taxon>
        <taxon>Bacilli</taxon>
        <taxon>Bacillales</taxon>
        <taxon>Bacillaceae</taxon>
        <taxon>Evansella</taxon>
    </lineage>
</organism>
<feature type="transmembrane region" description="Helical" evidence="5">
    <location>
        <begin position="66"/>
        <end position="89"/>
    </location>
</feature>
<dbReference type="GO" id="GO:0006874">
    <property type="term" value="P:intracellular calcium ion homeostasis"/>
    <property type="evidence" value="ECO:0007669"/>
    <property type="project" value="TreeGrafter"/>
</dbReference>
<evidence type="ECO:0000313" key="7">
    <source>
        <dbReference type="EMBL" id="ADU31161.1"/>
    </source>
</evidence>
<accession>E6TX72</accession>
<gene>
    <name evidence="7" type="ordered locus">Bcell_2910</name>
</gene>
<dbReference type="PANTHER" id="PTHR10846">
    <property type="entry name" value="SODIUM/POTASSIUM/CALCIUM EXCHANGER"/>
    <property type="match status" value="1"/>
</dbReference>
<dbReference type="Proteomes" id="UP000001401">
    <property type="component" value="Chromosome"/>
</dbReference>
<feature type="transmembrane region" description="Helical" evidence="5">
    <location>
        <begin position="101"/>
        <end position="122"/>
    </location>
</feature>
<feature type="domain" description="Sodium/calcium exchanger membrane region" evidence="6">
    <location>
        <begin position="187"/>
        <end position="335"/>
    </location>
</feature>
<dbReference type="GO" id="GO:0005886">
    <property type="term" value="C:plasma membrane"/>
    <property type="evidence" value="ECO:0007669"/>
    <property type="project" value="TreeGrafter"/>
</dbReference>
<dbReference type="Gene3D" id="1.20.1420.30">
    <property type="entry name" value="NCX, central ion-binding region"/>
    <property type="match status" value="2"/>
</dbReference>
<feature type="transmembrane region" description="Helical" evidence="5">
    <location>
        <begin position="187"/>
        <end position="207"/>
    </location>
</feature>
<feature type="domain" description="Sodium/calcium exchanger membrane region" evidence="6">
    <location>
        <begin position="3"/>
        <end position="147"/>
    </location>
</feature>
<proteinExistence type="predicted"/>
<keyword evidence="4 5" id="KW-0472">Membrane</keyword>